<name>A0A268EID0_9BACL</name>
<dbReference type="RefSeq" id="WP_095267425.1">
    <property type="nucleotide sequence ID" value="NZ_NPBY01000074.1"/>
</dbReference>
<dbReference type="OrthoDB" id="1701313at2"/>
<reference evidence="2 3" key="1">
    <citation type="submission" date="2017-07" db="EMBL/GenBank/DDBJ databases">
        <title>Isolation and whole genome analysis of endospore-forming bacteria from heroin.</title>
        <authorList>
            <person name="Kalinowski J."/>
            <person name="Ahrens B."/>
            <person name="Al-Dilaimi A."/>
            <person name="Winkler A."/>
            <person name="Wibberg D."/>
            <person name="Schleenbecker U."/>
            <person name="Ruckert C."/>
            <person name="Wolfel R."/>
            <person name="Grass G."/>
        </authorList>
    </citation>
    <scope>NUCLEOTIDE SEQUENCE [LARGE SCALE GENOMIC DNA]</scope>
    <source>
        <strain evidence="2 3">7537-G1</strain>
    </source>
</reference>
<dbReference type="AlphaFoldDB" id="A0A268EID0"/>
<dbReference type="InterPro" id="IPR041301">
    <property type="entry name" value="PBECR3"/>
</dbReference>
<evidence type="ECO:0000259" key="1">
    <source>
        <dbReference type="Pfam" id="PF18812"/>
    </source>
</evidence>
<gene>
    <name evidence="2" type="ORF">CHH67_21455</name>
</gene>
<evidence type="ECO:0000313" key="2">
    <source>
        <dbReference type="EMBL" id="PAD72875.1"/>
    </source>
</evidence>
<comment type="caution">
    <text evidence="2">The sequence shown here is derived from an EMBL/GenBank/DDBJ whole genome shotgun (WGS) entry which is preliminary data.</text>
</comment>
<dbReference type="Proteomes" id="UP000215596">
    <property type="component" value="Unassembled WGS sequence"/>
</dbReference>
<dbReference type="EMBL" id="NPBY01000074">
    <property type="protein sequence ID" value="PAD72875.1"/>
    <property type="molecule type" value="Genomic_DNA"/>
</dbReference>
<protein>
    <recommendedName>
        <fullName evidence="1">Phage-Barnase-EndoU-ColicinE5/D-RelE like nuclease 3 domain-containing protein</fullName>
    </recommendedName>
</protein>
<dbReference type="Pfam" id="PF18812">
    <property type="entry name" value="PBECR3"/>
    <property type="match status" value="1"/>
</dbReference>
<proteinExistence type="predicted"/>
<evidence type="ECO:0000313" key="3">
    <source>
        <dbReference type="Proteomes" id="UP000215596"/>
    </source>
</evidence>
<feature type="domain" description="Phage-Barnase-EndoU-ColicinE5/D-RelE like nuclease 3" evidence="1">
    <location>
        <begin position="23"/>
        <end position="121"/>
    </location>
</feature>
<organism evidence="2 3">
    <name type="scientific">Paenibacillus campinasensis</name>
    <dbReference type="NCBI Taxonomy" id="66347"/>
    <lineage>
        <taxon>Bacteria</taxon>
        <taxon>Bacillati</taxon>
        <taxon>Bacillota</taxon>
        <taxon>Bacilli</taxon>
        <taxon>Bacillales</taxon>
        <taxon>Paenibacillaceae</taxon>
        <taxon>Paenibacillus</taxon>
    </lineage>
</organism>
<sequence>MSNLKGDEVTYSLNLHSKEIQTVGKLDIEAIDKLTGIRFPESEVKMYPGAIKHILKKHPGILEKHGHLIPNMISNPDYIGQNPKVPDSIELIKVINPHLLLAIKLDPTGYLFLSSFYELDNGEVKVSKRLGSGRLVPYKSTMRASEAS</sequence>
<accession>A0A268EID0</accession>